<keyword evidence="11" id="KW-1185">Reference proteome</keyword>
<comment type="similarity">
    <text evidence="1 7">Belongs to the peptidase S8 family.</text>
</comment>
<dbReference type="PRINTS" id="PR00723">
    <property type="entry name" value="SUBTILISIN"/>
</dbReference>
<dbReference type="PANTHER" id="PTHR43806">
    <property type="entry name" value="PEPTIDASE S8"/>
    <property type="match status" value="1"/>
</dbReference>
<dbReference type="Proteomes" id="UP000663929">
    <property type="component" value="Chromosome"/>
</dbReference>
<dbReference type="InterPro" id="IPR000209">
    <property type="entry name" value="Peptidase_S8/S53_dom"/>
</dbReference>
<protein>
    <submittedName>
        <fullName evidence="10">S8 family serine peptidase</fullName>
    </submittedName>
</protein>
<gene>
    <name evidence="10" type="ORF">J3U87_34130</name>
</gene>
<evidence type="ECO:0000313" key="11">
    <source>
        <dbReference type="Proteomes" id="UP000663929"/>
    </source>
</evidence>
<dbReference type="SUPFAM" id="SSF52743">
    <property type="entry name" value="Subtilisin-like"/>
    <property type="match status" value="1"/>
</dbReference>
<organism evidence="10 11">
    <name type="scientific">Sulfidibacter corallicola</name>
    <dbReference type="NCBI Taxonomy" id="2818388"/>
    <lineage>
        <taxon>Bacteria</taxon>
        <taxon>Pseudomonadati</taxon>
        <taxon>Acidobacteriota</taxon>
        <taxon>Holophagae</taxon>
        <taxon>Acanthopleuribacterales</taxon>
        <taxon>Acanthopleuribacteraceae</taxon>
        <taxon>Sulfidibacter</taxon>
    </lineage>
</organism>
<evidence type="ECO:0000256" key="8">
    <source>
        <dbReference type="SAM" id="SignalP"/>
    </source>
</evidence>
<dbReference type="Gene3D" id="2.60.120.200">
    <property type="match status" value="1"/>
</dbReference>
<keyword evidence="3 8" id="KW-0732">Signal</keyword>
<dbReference type="RefSeq" id="WP_237380527.1">
    <property type="nucleotide sequence ID" value="NZ_CP071793.1"/>
</dbReference>
<dbReference type="EMBL" id="CP071793">
    <property type="protein sequence ID" value="QTD50652.1"/>
    <property type="molecule type" value="Genomic_DNA"/>
</dbReference>
<accession>A0A8A4TNH2</accession>
<dbReference type="GO" id="GO:0006508">
    <property type="term" value="P:proteolysis"/>
    <property type="evidence" value="ECO:0007669"/>
    <property type="project" value="UniProtKB-KW"/>
</dbReference>
<dbReference type="PROSITE" id="PS51892">
    <property type="entry name" value="SUBTILASE"/>
    <property type="match status" value="1"/>
</dbReference>
<dbReference type="GO" id="GO:0005615">
    <property type="term" value="C:extracellular space"/>
    <property type="evidence" value="ECO:0007669"/>
    <property type="project" value="TreeGrafter"/>
</dbReference>
<keyword evidence="2 7" id="KW-0645">Protease</keyword>
<evidence type="ECO:0000256" key="4">
    <source>
        <dbReference type="ARBA" id="ARBA00022801"/>
    </source>
</evidence>
<evidence type="ECO:0000259" key="9">
    <source>
        <dbReference type="PROSITE" id="PS50025"/>
    </source>
</evidence>
<dbReference type="InterPro" id="IPR023828">
    <property type="entry name" value="Peptidase_S8_Ser-AS"/>
</dbReference>
<dbReference type="InterPro" id="IPR050131">
    <property type="entry name" value="Peptidase_S8_subtilisin-like"/>
</dbReference>
<dbReference type="InterPro" id="IPR006558">
    <property type="entry name" value="LamG-like"/>
</dbReference>
<dbReference type="Pfam" id="PF00082">
    <property type="entry name" value="Peptidase_S8"/>
    <property type="match status" value="1"/>
</dbReference>
<evidence type="ECO:0000313" key="10">
    <source>
        <dbReference type="EMBL" id="QTD50652.1"/>
    </source>
</evidence>
<evidence type="ECO:0000256" key="7">
    <source>
        <dbReference type="PROSITE-ProRule" id="PRU01240"/>
    </source>
</evidence>
<dbReference type="GO" id="GO:0004252">
    <property type="term" value="F:serine-type endopeptidase activity"/>
    <property type="evidence" value="ECO:0007669"/>
    <property type="project" value="UniProtKB-UniRule"/>
</dbReference>
<dbReference type="KEGG" id="scor:J3U87_34130"/>
<feature type="domain" description="Laminin G" evidence="9">
    <location>
        <begin position="503"/>
        <end position="677"/>
    </location>
</feature>
<feature type="active site" description="Charge relay system" evidence="7">
    <location>
        <position position="228"/>
    </location>
</feature>
<dbReference type="InterPro" id="IPR015500">
    <property type="entry name" value="Peptidase_S8_subtilisin-rel"/>
</dbReference>
<dbReference type="SUPFAM" id="SSF49899">
    <property type="entry name" value="Concanavalin A-like lectins/glucanases"/>
    <property type="match status" value="1"/>
</dbReference>
<dbReference type="SMART" id="SM00560">
    <property type="entry name" value="LamGL"/>
    <property type="match status" value="1"/>
</dbReference>
<evidence type="ECO:0000256" key="5">
    <source>
        <dbReference type="ARBA" id="ARBA00022825"/>
    </source>
</evidence>
<dbReference type="AlphaFoldDB" id="A0A8A4TNH2"/>
<keyword evidence="6" id="KW-1015">Disulfide bond</keyword>
<evidence type="ECO:0000256" key="6">
    <source>
        <dbReference type="ARBA" id="ARBA00023157"/>
    </source>
</evidence>
<dbReference type="Gene3D" id="3.40.50.200">
    <property type="entry name" value="Peptidase S8/S53 domain"/>
    <property type="match status" value="1"/>
</dbReference>
<evidence type="ECO:0000256" key="1">
    <source>
        <dbReference type="ARBA" id="ARBA00011073"/>
    </source>
</evidence>
<dbReference type="PROSITE" id="PS00138">
    <property type="entry name" value="SUBTILASE_SER"/>
    <property type="match status" value="1"/>
</dbReference>
<reference evidence="10" key="1">
    <citation type="submission" date="2021-03" db="EMBL/GenBank/DDBJ databases">
        <title>Acanthopleuribacteraceae sp. M133.</title>
        <authorList>
            <person name="Wang G."/>
        </authorList>
    </citation>
    <scope>NUCLEOTIDE SEQUENCE</scope>
    <source>
        <strain evidence="10">M133</strain>
    </source>
</reference>
<dbReference type="CDD" id="cd00110">
    <property type="entry name" value="LamG"/>
    <property type="match status" value="1"/>
</dbReference>
<dbReference type="InterPro" id="IPR036852">
    <property type="entry name" value="Peptidase_S8/S53_dom_sf"/>
</dbReference>
<feature type="signal peptide" evidence="8">
    <location>
        <begin position="1"/>
        <end position="22"/>
    </location>
</feature>
<name>A0A8A4TNH2_SULCO</name>
<evidence type="ECO:0000256" key="3">
    <source>
        <dbReference type="ARBA" id="ARBA00022729"/>
    </source>
</evidence>
<dbReference type="PROSITE" id="PS50025">
    <property type="entry name" value="LAM_G_DOMAIN"/>
    <property type="match status" value="1"/>
</dbReference>
<dbReference type="Pfam" id="PF13385">
    <property type="entry name" value="Laminin_G_3"/>
    <property type="match status" value="1"/>
</dbReference>
<feature type="active site" description="Charge relay system" evidence="7">
    <location>
        <position position="185"/>
    </location>
</feature>
<keyword evidence="5 7" id="KW-0720">Serine protease</keyword>
<evidence type="ECO:0000256" key="2">
    <source>
        <dbReference type="ARBA" id="ARBA00022670"/>
    </source>
</evidence>
<feature type="active site" description="Charge relay system" evidence="7">
    <location>
        <position position="403"/>
    </location>
</feature>
<sequence length="678" mass="72827">MFQAWTKWCSLLCLVLGAFSIAGSTKIEKEVYDAFSHDFSAMQTYGDTEEKGVRVIVHLDPSGKPTPELLEHEDDLALASLADEVYTTQSLFLEELQTAGLMERPDDDGPSVFQVELLLTYQYAFAATVADADVLEEIAAFDEVQKITIDRLNELFTVQGRNITGSTRAANAGFRGNGIGVAVIDTQFDLLHPELGGSTRLPNSVVAGGRNFSDSSPIHSRDMSRCYHGTGTASIVHRYAPNADIYALVVFPNAYDSVIANAIDWCVSNRNGVNGGARIRVISMSLGGGRYTGTCNSGVIHTSAGVALRNGIVVLAASGNNGWTNAIASPACSSNVISIGATWDANNARYTPFPPANCNDSSRRVNERTCYSNTSAALDLYAPSEEVICARCGGGTAPLGGTSSACPAAAGMLAQYFNTDRSLFGNRTGIINRFRSTGVVVAGDSGKRRMDLMAAIGNCVDAPSGIAAWWPFDESSGSTARDIAGSSHGNRRGASFSSGRVGRAYKFDGSNDYVSVPNRSAINLGTGDFTITAWIRTTQNHAIILTKRNSADNRGYLFMVYGKRLLLQMADNPRGHYNYTSTSIPIVANNAWRHVAVTVDRNNTRGGRMYVDGNLVYTFNPTNRQGSLNTSDALRIGQRDGAGSYFKGNLDEVTLYKRALSATQIRNEFLAGADGKCR</sequence>
<keyword evidence="4 7" id="KW-0378">Hydrolase</keyword>
<dbReference type="PANTHER" id="PTHR43806:SF11">
    <property type="entry name" value="CEREVISIN-RELATED"/>
    <property type="match status" value="1"/>
</dbReference>
<dbReference type="SMART" id="SM00282">
    <property type="entry name" value="LamG"/>
    <property type="match status" value="1"/>
</dbReference>
<proteinExistence type="inferred from homology"/>
<dbReference type="InterPro" id="IPR013320">
    <property type="entry name" value="ConA-like_dom_sf"/>
</dbReference>
<feature type="chain" id="PRO_5035228362" evidence="8">
    <location>
        <begin position="23"/>
        <end position="678"/>
    </location>
</feature>
<dbReference type="InterPro" id="IPR001791">
    <property type="entry name" value="Laminin_G"/>
</dbReference>